<feature type="chain" id="PRO_5031472107" evidence="1">
    <location>
        <begin position="27"/>
        <end position="43"/>
    </location>
</feature>
<evidence type="ECO:0000256" key="1">
    <source>
        <dbReference type="SAM" id="SignalP"/>
    </source>
</evidence>
<keyword evidence="1" id="KW-0732">Signal</keyword>
<gene>
    <name evidence="2" type="ORF">F4561_000515</name>
</gene>
<name>A0A7W7RCX1_9ACTN</name>
<evidence type="ECO:0000313" key="2">
    <source>
        <dbReference type="EMBL" id="MBB4929695.1"/>
    </source>
</evidence>
<proteinExistence type="predicted"/>
<organism evidence="2 3">
    <name type="scientific">Lipingzhangella halophila</name>
    <dbReference type="NCBI Taxonomy" id="1783352"/>
    <lineage>
        <taxon>Bacteria</taxon>
        <taxon>Bacillati</taxon>
        <taxon>Actinomycetota</taxon>
        <taxon>Actinomycetes</taxon>
        <taxon>Streptosporangiales</taxon>
        <taxon>Nocardiopsidaceae</taxon>
        <taxon>Lipingzhangella</taxon>
    </lineage>
</organism>
<accession>A0A7W7RCX1</accession>
<comment type="caution">
    <text evidence="2">The sequence shown here is derived from an EMBL/GenBank/DDBJ whole genome shotgun (WGS) entry which is preliminary data.</text>
</comment>
<dbReference type="AlphaFoldDB" id="A0A7W7RCX1"/>
<feature type="signal peptide" evidence="1">
    <location>
        <begin position="1"/>
        <end position="26"/>
    </location>
</feature>
<dbReference type="RefSeq" id="WP_281384012.1">
    <property type="nucleotide sequence ID" value="NZ_JACHJT010000001.1"/>
</dbReference>
<sequence length="43" mass="4281">MLKKICAIVAISAAMVLGSSVPAATAAEAEATTTSSAGWSWAR</sequence>
<dbReference type="Proteomes" id="UP000523007">
    <property type="component" value="Unassembled WGS sequence"/>
</dbReference>
<protein>
    <submittedName>
        <fullName evidence="2">Uncharacterized protein</fullName>
    </submittedName>
</protein>
<keyword evidence="3" id="KW-1185">Reference proteome</keyword>
<dbReference type="EMBL" id="JACHJT010000001">
    <property type="protein sequence ID" value="MBB4929695.1"/>
    <property type="molecule type" value="Genomic_DNA"/>
</dbReference>
<evidence type="ECO:0000313" key="3">
    <source>
        <dbReference type="Proteomes" id="UP000523007"/>
    </source>
</evidence>
<reference evidence="2 3" key="1">
    <citation type="submission" date="2020-08" db="EMBL/GenBank/DDBJ databases">
        <title>Sequencing the genomes of 1000 actinobacteria strains.</title>
        <authorList>
            <person name="Klenk H.-P."/>
        </authorList>
    </citation>
    <scope>NUCLEOTIDE SEQUENCE [LARGE SCALE GENOMIC DNA]</scope>
    <source>
        <strain evidence="2 3">DSM 102030</strain>
    </source>
</reference>